<proteinExistence type="predicted"/>
<keyword evidence="2" id="KW-1185">Reference proteome</keyword>
<evidence type="ECO:0000313" key="1">
    <source>
        <dbReference type="EMBL" id="QBD82448.1"/>
    </source>
</evidence>
<evidence type="ECO:0000313" key="2">
    <source>
        <dbReference type="Proteomes" id="UP000290365"/>
    </source>
</evidence>
<dbReference type="EMBL" id="CP035758">
    <property type="protein sequence ID" value="QBD82448.1"/>
    <property type="molecule type" value="Genomic_DNA"/>
</dbReference>
<protein>
    <submittedName>
        <fullName evidence="1">Uncharacterized protein</fullName>
    </submittedName>
</protein>
<dbReference type="KEGG" id="kbs:EPA93_43325"/>
<organism evidence="1 2">
    <name type="scientific">Ktedonosporobacter rubrisoli</name>
    <dbReference type="NCBI Taxonomy" id="2509675"/>
    <lineage>
        <taxon>Bacteria</taxon>
        <taxon>Bacillati</taxon>
        <taxon>Chloroflexota</taxon>
        <taxon>Ktedonobacteria</taxon>
        <taxon>Ktedonobacterales</taxon>
        <taxon>Ktedonosporobacteraceae</taxon>
        <taxon>Ktedonosporobacter</taxon>
    </lineage>
</organism>
<dbReference type="Proteomes" id="UP000290365">
    <property type="component" value="Chromosome"/>
</dbReference>
<name>A0A4P6K2K5_KTERU</name>
<accession>A0A4P6K2K5</accession>
<dbReference type="AlphaFoldDB" id="A0A4P6K2K5"/>
<reference evidence="1 2" key="1">
    <citation type="submission" date="2019-01" db="EMBL/GenBank/DDBJ databases">
        <title>Ktedonosporobacter rubrisoli SCAWS-G2.</title>
        <authorList>
            <person name="Huang Y."/>
            <person name="Yan B."/>
        </authorList>
    </citation>
    <scope>NUCLEOTIDE SEQUENCE [LARGE SCALE GENOMIC DNA]</scope>
    <source>
        <strain evidence="1 2">SCAWS-G2</strain>
    </source>
</reference>
<sequence length="80" mass="9012">MIYYSESVFDKLVIGEIAQLLASLFQESIIIWAQKHRFELTGLVLPATANNHVNVAVLCIMVLHCVPVQMQATALFERSH</sequence>
<gene>
    <name evidence="1" type="ORF">EPA93_43325</name>
</gene>